<feature type="transmembrane region" description="Helical" evidence="1">
    <location>
        <begin position="183"/>
        <end position="205"/>
    </location>
</feature>
<evidence type="ECO:0000256" key="2">
    <source>
        <dbReference type="SAM" id="SignalP"/>
    </source>
</evidence>
<keyword evidence="1" id="KW-0472">Membrane</keyword>
<dbReference type="AlphaFoldDB" id="A0A443JBQ0"/>
<feature type="transmembrane region" description="Helical" evidence="1">
    <location>
        <begin position="70"/>
        <end position="92"/>
    </location>
</feature>
<evidence type="ECO:0000313" key="4">
    <source>
        <dbReference type="Proteomes" id="UP000285970"/>
    </source>
</evidence>
<gene>
    <name evidence="3" type="ORF">D8Y23_10590</name>
</gene>
<organism evidence="3 4">
    <name type="scientific">Microbacterium enclense</name>
    <dbReference type="NCBI Taxonomy" id="993073"/>
    <lineage>
        <taxon>Bacteria</taxon>
        <taxon>Bacillati</taxon>
        <taxon>Actinomycetota</taxon>
        <taxon>Actinomycetes</taxon>
        <taxon>Micrococcales</taxon>
        <taxon>Microbacteriaceae</taxon>
        <taxon>Microbacterium</taxon>
    </lineage>
</organism>
<accession>A0A443JBQ0</accession>
<feature type="transmembrane region" description="Helical" evidence="1">
    <location>
        <begin position="131"/>
        <end position="152"/>
    </location>
</feature>
<dbReference type="Proteomes" id="UP000285970">
    <property type="component" value="Unassembled WGS sequence"/>
</dbReference>
<evidence type="ECO:0000313" key="3">
    <source>
        <dbReference type="EMBL" id="RWR17979.1"/>
    </source>
</evidence>
<evidence type="ECO:0000256" key="1">
    <source>
        <dbReference type="SAM" id="Phobius"/>
    </source>
</evidence>
<reference evidence="3 4" key="1">
    <citation type="journal article" date="2018" name="Front. Microbiol.">
        <title>Novel Insights Into Bacterial Dimethylsulfoniopropionate Catabolism in the East China Sea.</title>
        <authorList>
            <person name="Liu J."/>
            <person name="Liu J."/>
            <person name="Zhang S.H."/>
            <person name="Liang J."/>
            <person name="Lin H."/>
            <person name="Song D."/>
            <person name="Yang G.P."/>
            <person name="Todd J.D."/>
            <person name="Zhang X.H."/>
        </authorList>
    </citation>
    <scope>NUCLEOTIDE SEQUENCE [LARGE SCALE GENOMIC DNA]</scope>
    <source>
        <strain evidence="3 4">ZYFD042</strain>
    </source>
</reference>
<protein>
    <recommendedName>
        <fullName evidence="5">Pr6Pr family membrane protein</fullName>
    </recommendedName>
</protein>
<sequence>MAALIAAAIIAQFVSTVAGAVDNDRDVLTTVTNFFSFFTILSNTASVIVLAWAGIRFLARGRALEPDPLALASALAWVSTYMVITGVVYNLLLRGLPLQPETVGWSNEIMHVWGPLFLLLDLFLGPNRRRLPWKAALGAAIFPVVWIIYTLLRANLITNPTTGQPYWYPYPFLNPYESSWGSVIGYIIGIAVTIVVVAVGAVAVGRARGAAGGPRVSGRGIRPE</sequence>
<dbReference type="EMBL" id="RBZY01000035">
    <property type="protein sequence ID" value="RWR17979.1"/>
    <property type="molecule type" value="Genomic_DNA"/>
</dbReference>
<keyword evidence="1" id="KW-1133">Transmembrane helix</keyword>
<evidence type="ECO:0008006" key="5">
    <source>
        <dbReference type="Google" id="ProtNLM"/>
    </source>
</evidence>
<feature type="chain" id="PRO_5019443930" description="Pr6Pr family membrane protein" evidence="2">
    <location>
        <begin position="21"/>
        <end position="224"/>
    </location>
</feature>
<proteinExistence type="predicted"/>
<dbReference type="OrthoDB" id="9809977at2"/>
<name>A0A443JBQ0_9MICO</name>
<feature type="transmembrane region" description="Helical" evidence="1">
    <location>
        <begin position="35"/>
        <end position="58"/>
    </location>
</feature>
<feature type="signal peptide" evidence="2">
    <location>
        <begin position="1"/>
        <end position="20"/>
    </location>
</feature>
<dbReference type="InterPro" id="IPR049713">
    <property type="entry name" value="Pr6Pr-like"/>
</dbReference>
<comment type="caution">
    <text evidence="3">The sequence shown here is derived from an EMBL/GenBank/DDBJ whole genome shotgun (WGS) entry which is preliminary data.</text>
</comment>
<dbReference type="NCBIfam" id="NF038065">
    <property type="entry name" value="Pr6Pr"/>
    <property type="match status" value="1"/>
</dbReference>
<keyword evidence="2" id="KW-0732">Signal</keyword>
<keyword evidence="1" id="KW-0812">Transmembrane</keyword>